<comment type="similarity">
    <text evidence="2">Belongs to the bacterial solute-binding protein SsuA/TauA family.</text>
</comment>
<feature type="chain" id="PRO_5002954905" description="Putative aliphatic sulfonates-binding protein" evidence="7">
    <location>
        <begin position="26"/>
        <end position="322"/>
    </location>
</feature>
<evidence type="ECO:0000256" key="6">
    <source>
        <dbReference type="ARBA" id="ARBA00070228"/>
    </source>
</evidence>
<evidence type="ECO:0000256" key="1">
    <source>
        <dbReference type="ARBA" id="ARBA00004418"/>
    </source>
</evidence>
<sequence length="322" mass="34800">MRRTFLRTLSALALSASAKSTMAHAQPANELRIGIMPFVPYSAILLARQNGWVEEELRHLGHADAKVTWTQFAGGPPVNEAFASGNIDIAALGDTPALVGHASGIDDRLIGLAYKGGGAQALLVRADASYRRVQELRGKKVATLRGGNVHELLVLILAEAGLKLSDVEFINLGLQDMGTALLKGDIDAALAWDPVFTRLEYEGKARVLRDGKGLKNNLNPIIASATILKNRPDYVKAYLRAVERGAQALRAQPEASAKALAAGFGLTLEQTLRAFSRSEWVPSVDAEVRTELARSVGFLLDNRLMRNKIEVDRFVDLSAGAR</sequence>
<dbReference type="GO" id="GO:0042597">
    <property type="term" value="C:periplasmic space"/>
    <property type="evidence" value="ECO:0007669"/>
    <property type="project" value="UniProtKB-SubCell"/>
</dbReference>
<dbReference type="Proteomes" id="UP000003856">
    <property type="component" value="Unassembled WGS sequence"/>
</dbReference>
<dbReference type="AlphaFoldDB" id="C5T784"/>
<comment type="function">
    <text evidence="5">Part of a binding-protein-dependent transport system for aliphatic sulfonates. Putative binding protein.</text>
</comment>
<gene>
    <name evidence="9" type="ORF">AcdelDRAFT_2764</name>
</gene>
<keyword evidence="3" id="KW-0813">Transport</keyword>
<evidence type="ECO:0000256" key="2">
    <source>
        <dbReference type="ARBA" id="ARBA00010742"/>
    </source>
</evidence>
<dbReference type="GO" id="GO:0042626">
    <property type="term" value="F:ATPase-coupled transmembrane transporter activity"/>
    <property type="evidence" value="ECO:0007669"/>
    <property type="project" value="InterPro"/>
</dbReference>
<dbReference type="NCBIfam" id="TIGR01728">
    <property type="entry name" value="SsuA_fam"/>
    <property type="match status" value="1"/>
</dbReference>
<comment type="subcellular location">
    <subcellularLocation>
        <location evidence="1">Periplasm</location>
    </subcellularLocation>
</comment>
<dbReference type="PANTHER" id="PTHR30024">
    <property type="entry name" value="ALIPHATIC SULFONATES-BINDING PROTEIN-RELATED"/>
    <property type="match status" value="1"/>
</dbReference>
<evidence type="ECO:0000256" key="3">
    <source>
        <dbReference type="ARBA" id="ARBA00022448"/>
    </source>
</evidence>
<feature type="signal peptide" evidence="7">
    <location>
        <begin position="1"/>
        <end position="25"/>
    </location>
</feature>
<accession>C5T784</accession>
<evidence type="ECO:0000313" key="9">
    <source>
        <dbReference type="EMBL" id="EER59652.1"/>
    </source>
</evidence>
<comment type="caution">
    <text evidence="9">The sequence shown here is derived from an EMBL/GenBank/DDBJ whole genome shotgun (WGS) entry which is preliminary data.</text>
</comment>
<dbReference type="Gene3D" id="3.40.190.10">
    <property type="entry name" value="Periplasmic binding protein-like II"/>
    <property type="match status" value="2"/>
</dbReference>
<feature type="domain" description="SsuA/THI5-like" evidence="8">
    <location>
        <begin position="77"/>
        <end position="255"/>
    </location>
</feature>
<dbReference type="EMBL" id="ACQT01000107">
    <property type="protein sequence ID" value="EER59652.1"/>
    <property type="molecule type" value="Genomic_DNA"/>
</dbReference>
<protein>
    <recommendedName>
        <fullName evidence="6">Putative aliphatic sulfonates-binding protein</fullName>
    </recommendedName>
</protein>
<dbReference type="GO" id="GO:0016020">
    <property type="term" value="C:membrane"/>
    <property type="evidence" value="ECO:0007669"/>
    <property type="project" value="InterPro"/>
</dbReference>
<dbReference type="FunFam" id="3.40.190.10:FF:000050">
    <property type="entry name" value="Sulfonate ABC transporter substrate-binding protein"/>
    <property type="match status" value="1"/>
</dbReference>
<dbReference type="RefSeq" id="WP_005797655.1">
    <property type="nucleotide sequence ID" value="NZ_ACQT01000107.1"/>
</dbReference>
<evidence type="ECO:0000256" key="5">
    <source>
        <dbReference type="ARBA" id="ARBA00055538"/>
    </source>
</evidence>
<dbReference type="Pfam" id="PF09084">
    <property type="entry name" value="NMT1"/>
    <property type="match status" value="1"/>
</dbReference>
<evidence type="ECO:0000313" key="10">
    <source>
        <dbReference type="Proteomes" id="UP000003856"/>
    </source>
</evidence>
<evidence type="ECO:0000256" key="7">
    <source>
        <dbReference type="SAM" id="SignalP"/>
    </source>
</evidence>
<keyword evidence="10" id="KW-1185">Reference proteome</keyword>
<reference evidence="9 10" key="1">
    <citation type="submission" date="2009-05" db="EMBL/GenBank/DDBJ databases">
        <title>The draft genome of Acidovorax delafieldii 2AN.</title>
        <authorList>
            <consortium name="US DOE Joint Genome Institute (JGI-PGF)"/>
            <person name="Lucas S."/>
            <person name="Copeland A."/>
            <person name="Lapidus A."/>
            <person name="Glavina del Rio T."/>
            <person name="Tice H."/>
            <person name="Bruce D."/>
            <person name="Goodwin L."/>
            <person name="Pitluck S."/>
            <person name="Larimer F."/>
            <person name="Land M.L."/>
            <person name="Hauser L."/>
            <person name="Shelobolina E.S."/>
            <person name="Picardal F."/>
            <person name="Roden E."/>
            <person name="Emerson D."/>
        </authorList>
    </citation>
    <scope>NUCLEOTIDE SEQUENCE [LARGE SCALE GENOMIC DNA]</scope>
    <source>
        <strain evidence="9 10">2AN</strain>
    </source>
</reference>
<evidence type="ECO:0000259" key="8">
    <source>
        <dbReference type="Pfam" id="PF09084"/>
    </source>
</evidence>
<dbReference type="SUPFAM" id="SSF53850">
    <property type="entry name" value="Periplasmic binding protein-like II"/>
    <property type="match status" value="1"/>
</dbReference>
<dbReference type="InterPro" id="IPR010067">
    <property type="entry name" value="ABC_SsuA_sub-bd"/>
</dbReference>
<organism evidence="9 10">
    <name type="scientific">Acidovorax delafieldii 2AN</name>
    <dbReference type="NCBI Taxonomy" id="573060"/>
    <lineage>
        <taxon>Bacteria</taxon>
        <taxon>Pseudomonadati</taxon>
        <taxon>Pseudomonadota</taxon>
        <taxon>Betaproteobacteria</taxon>
        <taxon>Burkholderiales</taxon>
        <taxon>Comamonadaceae</taxon>
        <taxon>Acidovorax</taxon>
    </lineage>
</organism>
<dbReference type="PANTHER" id="PTHR30024:SF42">
    <property type="entry name" value="ALIPHATIC SULFONATES-BINDING PROTEIN-RELATED"/>
    <property type="match status" value="1"/>
</dbReference>
<keyword evidence="4 7" id="KW-0732">Signal</keyword>
<name>C5T784_ACIDE</name>
<proteinExistence type="inferred from homology"/>
<dbReference type="InterPro" id="IPR015168">
    <property type="entry name" value="SsuA/THI5"/>
</dbReference>
<dbReference type="PATRIC" id="fig|573060.9.peg.2294"/>
<evidence type="ECO:0000256" key="4">
    <source>
        <dbReference type="ARBA" id="ARBA00022729"/>
    </source>
</evidence>